<reference evidence="1 2" key="1">
    <citation type="submission" date="2020-07" db="EMBL/GenBank/DDBJ databases">
        <title>Vallitalea guaymasensis genome.</title>
        <authorList>
            <person name="Postec A."/>
        </authorList>
    </citation>
    <scope>NUCLEOTIDE SEQUENCE [LARGE SCALE GENOMIC DNA]</scope>
    <source>
        <strain evidence="1 2">Ra1766G1</strain>
    </source>
</reference>
<keyword evidence="2" id="KW-1185">Reference proteome</keyword>
<dbReference type="AlphaFoldDB" id="A0A8J8MD19"/>
<proteinExistence type="predicted"/>
<protein>
    <submittedName>
        <fullName evidence="1">Uncharacterized protein</fullName>
    </submittedName>
</protein>
<sequence length="522" mass="60778">MIKGFDSYTVDFTYYIQLINKQFTNVIEKGRPLFKTNADDLFEAFLLEIPNEYRQRYTCSACKKFVEDYGNIVTLSEDGKVEAALWGDFDGLMAPAFRRLKELVEKADIVDVFITSKEILGVPCAGGFNHMHINVPDKIRYTGKINTDMQMMFEKREDFRMLKQYIEEYPYDVAVDANNILNSEHLYRFEKCLGISNWYMNLHKKLQFNKKYSDNILWHAVATAPPGYCHIKNTMIGTLLDDIKFGLDFDTIANRFAKKMNPLQYQRPQTNPTRGNIEQGEKIVEKLGIKKSFSRRYARLDELNTIWEYNDFSETTGKGFFGHIKIKNVNKTNKSVDIPVTKITWKKFEKRVLTNASKIEFLVPKHGNFTALLTATHQEAPPIFQWDNLEKRNPFSWYVYTNGSPCTRWNLKNDYCNVTGICYQPSMWYGEYPHQGKSIFILLDSAKDVNGTQSNCLFPEMLINDLREIRKTIEAYSKEATLEGVNEASACGYRLDYGREWNVSFRVTTSTGVYNYILDRWD</sequence>
<dbReference type="Proteomes" id="UP000677305">
    <property type="component" value="Chromosome"/>
</dbReference>
<organism evidence="1 2">
    <name type="scientific">Vallitalea guaymasensis</name>
    <dbReference type="NCBI Taxonomy" id="1185412"/>
    <lineage>
        <taxon>Bacteria</taxon>
        <taxon>Bacillati</taxon>
        <taxon>Bacillota</taxon>
        <taxon>Clostridia</taxon>
        <taxon>Lachnospirales</taxon>
        <taxon>Vallitaleaceae</taxon>
        <taxon>Vallitalea</taxon>
    </lineage>
</organism>
<evidence type="ECO:0000313" key="1">
    <source>
        <dbReference type="EMBL" id="QUH30589.1"/>
    </source>
</evidence>
<dbReference type="RefSeq" id="WP_212690740.1">
    <property type="nucleotide sequence ID" value="NZ_CP058561.1"/>
</dbReference>
<gene>
    <name evidence="1" type="ORF">HYG85_17390</name>
</gene>
<dbReference type="KEGG" id="vgu:HYG85_17390"/>
<accession>A0A8J8MD19</accession>
<evidence type="ECO:0000313" key="2">
    <source>
        <dbReference type="Proteomes" id="UP000677305"/>
    </source>
</evidence>
<name>A0A8J8MD19_9FIRM</name>
<dbReference type="EMBL" id="CP058561">
    <property type="protein sequence ID" value="QUH30589.1"/>
    <property type="molecule type" value="Genomic_DNA"/>
</dbReference>